<dbReference type="RefSeq" id="WP_041880828.1">
    <property type="nucleotide sequence ID" value="NZ_CP157278.1"/>
</dbReference>
<evidence type="ECO:0000313" key="1">
    <source>
        <dbReference type="EMBL" id="KIO77533.1"/>
    </source>
</evidence>
<evidence type="ECO:0000313" key="2">
    <source>
        <dbReference type="Proteomes" id="UP000032049"/>
    </source>
</evidence>
<dbReference type="Pfam" id="PF09365">
    <property type="entry name" value="DUF2461"/>
    <property type="match status" value="1"/>
</dbReference>
<sequence length="233" mass="27117">MKNTSSKNITIRSSGFDFLNQLKKNNDREWFNTHKEEFQQEQEYIETFADALLKELNTHDVIETPSGKKSLYRIYRDTRFSKDKTPYKTHWSGSFRRATKYRRGGYHFHIEEGNTYIAGGFFGPSAEDLKRIREDISFDAAPLRKILSSQSFISTFGTLKGEKLKTTPKGFDAANEAIDLLRYKQFLLTRRFSDQEVLSEDFLEQAGQTFKNMRPFFDYMSEVLTTDINGSVA</sequence>
<dbReference type="PANTHER" id="PTHR36452:SF1">
    <property type="entry name" value="DUF2461 DOMAIN-CONTAINING PROTEIN"/>
    <property type="match status" value="1"/>
</dbReference>
<organism evidence="1 2">
    <name type="scientific">Pedobacter lusitanus</name>
    <dbReference type="NCBI Taxonomy" id="1503925"/>
    <lineage>
        <taxon>Bacteria</taxon>
        <taxon>Pseudomonadati</taxon>
        <taxon>Bacteroidota</taxon>
        <taxon>Sphingobacteriia</taxon>
        <taxon>Sphingobacteriales</taxon>
        <taxon>Sphingobacteriaceae</taxon>
        <taxon>Pedobacter</taxon>
    </lineage>
</organism>
<dbReference type="STRING" id="1503925.TH53_08830"/>
<reference evidence="1 2" key="1">
    <citation type="submission" date="2015-01" db="EMBL/GenBank/DDBJ databases">
        <title>Draft genome sequence of Pedobacter sp. NL19 isolated from sludge of an effluent treatment pond in an abandoned uranium mine.</title>
        <authorList>
            <person name="Santos T."/>
            <person name="Caetano T."/>
            <person name="Covas C."/>
            <person name="Cruz A."/>
            <person name="Mendo S."/>
        </authorList>
    </citation>
    <scope>NUCLEOTIDE SEQUENCE [LARGE SCALE GENOMIC DNA]</scope>
    <source>
        <strain evidence="1 2">NL19</strain>
    </source>
</reference>
<proteinExistence type="predicted"/>
<dbReference type="AlphaFoldDB" id="A0A0D0F7A6"/>
<evidence type="ECO:0008006" key="3">
    <source>
        <dbReference type="Google" id="ProtNLM"/>
    </source>
</evidence>
<dbReference type="EMBL" id="JXRA01000033">
    <property type="protein sequence ID" value="KIO77533.1"/>
    <property type="molecule type" value="Genomic_DNA"/>
</dbReference>
<dbReference type="InterPro" id="IPR012808">
    <property type="entry name" value="CHP02453"/>
</dbReference>
<dbReference type="NCBIfam" id="TIGR02453">
    <property type="entry name" value="TIGR02453 family protein"/>
    <property type="match status" value="1"/>
</dbReference>
<dbReference type="PANTHER" id="PTHR36452">
    <property type="entry name" value="CHROMOSOME 12, WHOLE GENOME SHOTGUN SEQUENCE"/>
    <property type="match status" value="1"/>
</dbReference>
<keyword evidence="2" id="KW-1185">Reference proteome</keyword>
<dbReference type="PIRSF" id="PIRSF028451">
    <property type="entry name" value="UCP028451"/>
    <property type="match status" value="1"/>
</dbReference>
<dbReference type="OrthoDB" id="9794241at2"/>
<name>A0A0D0F7A6_9SPHI</name>
<dbReference type="Proteomes" id="UP000032049">
    <property type="component" value="Unassembled WGS sequence"/>
</dbReference>
<dbReference type="InterPro" id="IPR015996">
    <property type="entry name" value="UCP028451"/>
</dbReference>
<comment type="caution">
    <text evidence="1">The sequence shown here is derived from an EMBL/GenBank/DDBJ whole genome shotgun (WGS) entry which is preliminary data.</text>
</comment>
<accession>A0A0D0F7A6</accession>
<protein>
    <recommendedName>
        <fullName evidence="3">TIGR02453 family protein</fullName>
    </recommendedName>
</protein>
<gene>
    <name evidence="1" type="ORF">TH53_08830</name>
</gene>